<accession>A0A0P1M9P4</accession>
<dbReference type="HAMAP" id="MF_01416">
    <property type="entry name" value="ATP_synth_delta_bact"/>
    <property type="match status" value="1"/>
</dbReference>
<evidence type="ECO:0000256" key="3">
    <source>
        <dbReference type="ARBA" id="ARBA00022781"/>
    </source>
</evidence>
<evidence type="ECO:0000313" key="9">
    <source>
        <dbReference type="Proteomes" id="UP000182011"/>
    </source>
</evidence>
<keyword evidence="7" id="KW-1003">Cell membrane</keyword>
<evidence type="ECO:0000256" key="1">
    <source>
        <dbReference type="ARBA" id="ARBA00004370"/>
    </source>
</evidence>
<accession>A0A0N7MTK9</accession>
<sequence>MANIRIAKRYAKALIEIAEELKKLDRITQDVQLIDSMIRSSRDLQLFLKSPIIREDKKREIIQEIFADSRVDPIVLKFILLLVEKKREDLLHDIVKVYQELYDEKVGVVTAEVITALELNGNERKKIEKKILELTGAKKVKAIYKVDPSILGGIIIKIGDTVYDASIKRRIQLLREQLIYGS</sequence>
<comment type="similarity">
    <text evidence="7">Belongs to the ATPase delta chain family.</text>
</comment>
<evidence type="ECO:0000313" key="8">
    <source>
        <dbReference type="EMBL" id="CUU05259.1"/>
    </source>
</evidence>
<keyword evidence="3 7" id="KW-0375">Hydrogen ion transport</keyword>
<keyword evidence="6 7" id="KW-0066">ATP synthesis</keyword>
<dbReference type="SUPFAM" id="SSF47928">
    <property type="entry name" value="N-terminal domain of the delta subunit of the F1F0-ATP synthase"/>
    <property type="match status" value="1"/>
</dbReference>
<dbReference type="RefSeq" id="WP_047134270.1">
    <property type="nucleotide sequence ID" value="NZ_CZVL01000023.1"/>
</dbReference>
<dbReference type="Pfam" id="PF00213">
    <property type="entry name" value="OSCP"/>
    <property type="match status" value="1"/>
</dbReference>
<reference evidence="8 9" key="1">
    <citation type="submission" date="2015-11" db="EMBL/GenBank/DDBJ databases">
        <authorList>
            <person name="Zhang Y."/>
            <person name="Guo Z."/>
        </authorList>
    </citation>
    <scope>NUCLEOTIDE SEQUENCE [LARGE SCALE GENOMIC DNA]</scope>
    <source>
        <strain evidence="8">JGI-4</strain>
    </source>
</reference>
<accession>A0A0P1MWJ2</accession>
<dbReference type="PANTHER" id="PTHR11910">
    <property type="entry name" value="ATP SYNTHASE DELTA CHAIN"/>
    <property type="match status" value="1"/>
</dbReference>
<evidence type="ECO:0000256" key="7">
    <source>
        <dbReference type="HAMAP-Rule" id="MF_01416"/>
    </source>
</evidence>
<evidence type="ECO:0000256" key="6">
    <source>
        <dbReference type="ARBA" id="ARBA00023310"/>
    </source>
</evidence>
<dbReference type="InterPro" id="IPR026015">
    <property type="entry name" value="ATP_synth_OSCP/delta_N_sf"/>
</dbReference>
<protein>
    <recommendedName>
        <fullName evidence="7">ATP synthase subunit delta</fullName>
    </recommendedName>
    <alternativeName>
        <fullName evidence="7">ATP synthase F(1) sector subunit delta</fullName>
    </alternativeName>
    <alternativeName>
        <fullName evidence="7">F-type ATPase subunit delta</fullName>
        <shortName evidence="7">F-ATPase subunit delta</shortName>
    </alternativeName>
</protein>
<keyword evidence="5 7" id="KW-0472">Membrane</keyword>
<dbReference type="OrthoDB" id="9802471at2"/>
<dbReference type="EMBL" id="FAOP01000005">
    <property type="protein sequence ID" value="CUU05259.1"/>
    <property type="molecule type" value="Genomic_DNA"/>
</dbReference>
<dbReference type="Proteomes" id="UP000182011">
    <property type="component" value="Unassembled WGS sequence"/>
</dbReference>
<dbReference type="AlphaFoldDB" id="A0A0N7MTK9"/>
<comment type="function">
    <text evidence="7">F(1)F(0) ATP synthase produces ATP from ADP in the presence of a proton or sodium gradient. F-type ATPases consist of two structural domains, F(1) containing the extramembraneous catalytic core and F(0) containing the membrane proton channel, linked together by a central stalk and a peripheral stalk. During catalysis, ATP synthesis in the catalytic domain of F(1) is coupled via a rotary mechanism of the central stalk subunits to proton translocation.</text>
</comment>
<proteinExistence type="inferred from homology"/>
<dbReference type="Gene3D" id="1.10.520.20">
    <property type="entry name" value="N-terminal domain of the delta subunit of the F1F0-ATP synthase"/>
    <property type="match status" value="1"/>
</dbReference>
<dbReference type="STRING" id="1633631.GCA_001442925_01198"/>
<dbReference type="NCBIfam" id="TIGR01145">
    <property type="entry name" value="ATP_synt_delta"/>
    <property type="match status" value="1"/>
</dbReference>
<keyword evidence="2 7" id="KW-0813">Transport</keyword>
<evidence type="ECO:0000256" key="4">
    <source>
        <dbReference type="ARBA" id="ARBA00023065"/>
    </source>
</evidence>
<name>A0A0N7MTK9_9BACT</name>
<dbReference type="InterPro" id="IPR000711">
    <property type="entry name" value="ATPase_OSCP/dsu"/>
</dbReference>
<keyword evidence="7" id="KW-0139">CF(1)</keyword>
<accession>A0A0P1L8Q8</accession>
<dbReference type="NCBIfam" id="NF004403">
    <property type="entry name" value="PRK05758.2-4"/>
    <property type="match status" value="1"/>
</dbReference>
<keyword evidence="4 7" id="KW-0406">Ion transport</keyword>
<accession>A0A0P1P4S1</accession>
<dbReference type="GO" id="GO:0045259">
    <property type="term" value="C:proton-transporting ATP synthase complex"/>
    <property type="evidence" value="ECO:0007669"/>
    <property type="project" value="UniProtKB-KW"/>
</dbReference>
<accession>A0A0P1LJQ8</accession>
<accession>A0A0P1LIW3</accession>
<evidence type="ECO:0000256" key="2">
    <source>
        <dbReference type="ARBA" id="ARBA00022448"/>
    </source>
</evidence>
<dbReference type="GO" id="GO:0046933">
    <property type="term" value="F:proton-transporting ATP synthase activity, rotational mechanism"/>
    <property type="evidence" value="ECO:0007669"/>
    <property type="project" value="UniProtKB-UniRule"/>
</dbReference>
<comment type="function">
    <text evidence="7">This protein is part of the stalk that links CF(0) to CF(1). It either transmits conformational changes from CF(0) to CF(1) or is implicated in proton conduction.</text>
</comment>
<dbReference type="PRINTS" id="PR00125">
    <property type="entry name" value="ATPASEDELTA"/>
</dbReference>
<comment type="subcellular location">
    <subcellularLocation>
        <location evidence="7">Cell membrane</location>
        <topology evidence="7">Peripheral membrane protein</topology>
    </subcellularLocation>
    <subcellularLocation>
        <location evidence="1">Membrane</location>
    </subcellularLocation>
</comment>
<evidence type="ECO:0000256" key="5">
    <source>
        <dbReference type="ARBA" id="ARBA00023136"/>
    </source>
</evidence>
<dbReference type="GO" id="GO:0005886">
    <property type="term" value="C:plasma membrane"/>
    <property type="evidence" value="ECO:0007669"/>
    <property type="project" value="UniProtKB-SubCell"/>
</dbReference>
<accession>A0A0P1P6I6</accession>
<organism evidence="8 9">
    <name type="scientific">Candidatus Kryptonium thompsonii</name>
    <dbReference type="NCBI Taxonomy" id="1633631"/>
    <lineage>
        <taxon>Bacteria</taxon>
        <taxon>Pseudomonadati</taxon>
        <taxon>Candidatus Kryptoniota</taxon>
        <taxon>Candidatus Kryptonium</taxon>
    </lineage>
</organism>
<gene>
    <name evidence="7" type="primary">atpH</name>
    <name evidence="8" type="ORF">JGI4_01203</name>
</gene>
<accession>A0A0S4N375</accession>